<dbReference type="Proteomes" id="UP001338125">
    <property type="component" value="Unassembled WGS sequence"/>
</dbReference>
<accession>A0ABR0SA31</accession>
<name>A0ABR0SA31_9HYPO</name>
<evidence type="ECO:0000313" key="3">
    <source>
        <dbReference type="Proteomes" id="UP001338125"/>
    </source>
</evidence>
<comment type="caution">
    <text evidence="2">The sequence shown here is derived from an EMBL/GenBank/DDBJ whole genome shotgun (WGS) entry which is preliminary data.</text>
</comment>
<dbReference type="EMBL" id="JAVFKD010000015">
    <property type="protein sequence ID" value="KAK5989021.1"/>
    <property type="molecule type" value="Genomic_DNA"/>
</dbReference>
<evidence type="ECO:0000256" key="1">
    <source>
        <dbReference type="SAM" id="MobiDB-lite"/>
    </source>
</evidence>
<dbReference type="Pfam" id="PF04724">
    <property type="entry name" value="Glyco_transf_17"/>
    <property type="match status" value="1"/>
</dbReference>
<dbReference type="InterPro" id="IPR006813">
    <property type="entry name" value="Glyco_trans_17"/>
</dbReference>
<feature type="compositionally biased region" description="Basic residues" evidence="1">
    <location>
        <begin position="13"/>
        <end position="29"/>
    </location>
</feature>
<proteinExistence type="predicted"/>
<feature type="region of interest" description="Disordered" evidence="1">
    <location>
        <begin position="12"/>
        <end position="34"/>
    </location>
</feature>
<protein>
    <submittedName>
        <fullName evidence="2">Uncharacterized protein</fullName>
    </submittedName>
</protein>
<evidence type="ECO:0000313" key="2">
    <source>
        <dbReference type="EMBL" id="KAK5989021.1"/>
    </source>
</evidence>
<keyword evidence="3" id="KW-1185">Reference proteome</keyword>
<organism evidence="2 3">
    <name type="scientific">Cladobotryum mycophilum</name>
    <dbReference type="NCBI Taxonomy" id="491253"/>
    <lineage>
        <taxon>Eukaryota</taxon>
        <taxon>Fungi</taxon>
        <taxon>Dikarya</taxon>
        <taxon>Ascomycota</taxon>
        <taxon>Pezizomycotina</taxon>
        <taxon>Sordariomycetes</taxon>
        <taxon>Hypocreomycetidae</taxon>
        <taxon>Hypocreales</taxon>
        <taxon>Hypocreaceae</taxon>
        <taxon>Cladobotryum</taxon>
    </lineage>
</organism>
<dbReference type="PANTHER" id="PTHR12224">
    <property type="entry name" value="BETA-1,4-MANNOSYL-GLYCOPROTEIN BETA-1,4-N-ACETYLGLUCOSAMINYL-TRANSFERASE"/>
    <property type="match status" value="1"/>
</dbReference>
<dbReference type="PANTHER" id="PTHR12224:SF0">
    <property type="entry name" value="BETA-1,4-MANNOSYL-GLYCOPROTEIN 4-BETA-N-ACETYLGLUCOSAMINYLTRANSFERASE"/>
    <property type="match status" value="1"/>
</dbReference>
<sequence>MVALESASLCARPRQKLHHQTRPQSRRKTPPGLDFASSHAENREYYASEAARAFCAAHGYSVFTPQSRSGERKVYDLLMVNSELDFLEIRLNTLYDHVDYFVIVESPKTFQGGDKNLTIRDHWNRFERYHDKMIYHELRFPRSWNPKRTWDWEDLQRDAMYEQVFPRLRGSNAPVLGDVLLVSDVDEIPRPESLLLLRTCNFPRRLTLTAKFYYYSFQFLHDGPEWPHPQATYYQGWRTIKPTNLRNGDGGSPICAS</sequence>
<reference evidence="2 3" key="1">
    <citation type="submission" date="2024-01" db="EMBL/GenBank/DDBJ databases">
        <title>Complete genome of Cladobotryum mycophilum ATHUM6906.</title>
        <authorList>
            <person name="Christinaki A.C."/>
            <person name="Myridakis A.I."/>
            <person name="Kouvelis V.N."/>
        </authorList>
    </citation>
    <scope>NUCLEOTIDE SEQUENCE [LARGE SCALE GENOMIC DNA]</scope>
    <source>
        <strain evidence="2 3">ATHUM6906</strain>
    </source>
</reference>
<gene>
    <name evidence="2" type="ORF">PT974_10519</name>
</gene>